<dbReference type="InterPro" id="IPR011337">
    <property type="entry name" value="DNA_rep_MutH/RE_typeII_Sau3AI"/>
</dbReference>
<proteinExistence type="predicted"/>
<evidence type="ECO:0000256" key="2">
    <source>
        <dbReference type="ARBA" id="ARBA00022759"/>
    </source>
</evidence>
<keyword evidence="3" id="KW-0378">Hydrolase</keyword>
<dbReference type="AlphaFoldDB" id="A0A9X4QZT6"/>
<dbReference type="GO" id="GO:0016787">
    <property type="term" value="F:hydrolase activity"/>
    <property type="evidence" value="ECO:0007669"/>
    <property type="project" value="UniProtKB-KW"/>
</dbReference>
<dbReference type="CDD" id="cd22356">
    <property type="entry name" value="Sau3AI_N-like"/>
    <property type="match status" value="1"/>
</dbReference>
<name>A0A9X4QZT6_9STAP</name>
<evidence type="ECO:0000313" key="6">
    <source>
        <dbReference type="Proteomes" id="UP001152422"/>
    </source>
</evidence>
<dbReference type="Gene3D" id="3.40.600.10">
    <property type="entry name" value="DNA mismatch repair MutH/Restriction endonuclease, type II"/>
    <property type="match status" value="2"/>
</dbReference>
<gene>
    <name evidence="5" type="ORF">M4L89_11970</name>
</gene>
<evidence type="ECO:0000256" key="1">
    <source>
        <dbReference type="ARBA" id="ARBA00022722"/>
    </source>
</evidence>
<feature type="domain" description="DNA mismatch repair MutH/Type II restriction enzyme Sau3AI" evidence="4">
    <location>
        <begin position="46"/>
        <end position="155"/>
    </location>
</feature>
<dbReference type="RefSeq" id="WP_277583509.1">
    <property type="nucleotide sequence ID" value="NZ_JAMBPY010000007.1"/>
</dbReference>
<evidence type="ECO:0000313" key="5">
    <source>
        <dbReference type="EMBL" id="MDG0846943.1"/>
    </source>
</evidence>
<dbReference type="InterPro" id="IPR011335">
    <property type="entry name" value="Restrct_endonuc-II-like"/>
</dbReference>
<accession>A0A9X4QZT6</accession>
<dbReference type="EMBL" id="JAMBQA010000007">
    <property type="protein sequence ID" value="MDG0846943.1"/>
    <property type="molecule type" value="Genomic_DNA"/>
</dbReference>
<dbReference type="InterPro" id="IPR037057">
    <property type="entry name" value="DNA_rep_MutH/T2_RE_sf"/>
</dbReference>
<dbReference type="SMART" id="SM00927">
    <property type="entry name" value="MutH"/>
    <property type="match status" value="1"/>
</dbReference>
<dbReference type="Pfam" id="PF02976">
    <property type="entry name" value="MutH"/>
    <property type="match status" value="1"/>
</dbReference>
<dbReference type="SUPFAM" id="SSF52980">
    <property type="entry name" value="Restriction endonuclease-like"/>
    <property type="match status" value="2"/>
</dbReference>
<dbReference type="GO" id="GO:0003677">
    <property type="term" value="F:DNA binding"/>
    <property type="evidence" value="ECO:0007669"/>
    <property type="project" value="InterPro"/>
</dbReference>
<dbReference type="Proteomes" id="UP001152422">
    <property type="component" value="Unassembled WGS sequence"/>
</dbReference>
<reference evidence="5" key="1">
    <citation type="submission" date="2022-05" db="EMBL/GenBank/DDBJ databases">
        <title>Comparative genomics of Staphylococcus equorum isolates.</title>
        <authorList>
            <person name="Luelf R.H."/>
        </authorList>
    </citation>
    <scope>NUCLEOTIDE SEQUENCE</scope>
    <source>
        <strain evidence="5">TMW 2.2497</strain>
    </source>
</reference>
<sequence>MEKILDDVLEKKLGEVDVNNVFDKTLIHPKITGIAGDVIEQSVIGYEANSIQEPDLIVDDKSVELKTTGIRKSKKEGVNYEAKEPMTITAVSPEKIIFQNFEESSFWHKLKNILLVYYLYDSESTVKASEYSRFPIKGYQFHDFTNEEKEMLRNDWTIIKDFIHKLHVEHEIPEVEYSRISSELRSKLMLIDTSPKWPNRPRFRLKRATVSTIVQKHFGKKLEQLPKRYTSFFEIDNQLKEIANKYRGKSIEELISPQMFNIFVKLNKKDDVSKSVAEQIVTHMFGANAKKLGKIELFSKLGIILKTITQTINGKRTEDMKFFSVNFDEWLLKNQVFEESILYSDFSSNQFLFIIFEEPSANAKLLDNKFLGFKRFIFDEKFIEEDVKKCWEEVREKVFSDTLEERNEYKKNGELIINKKGTVSTSINFPKSKTHNVFLRGSGNDSRDKNLVLNDISMYRQNVWIKGSSIITMLKSVDYI</sequence>
<evidence type="ECO:0000256" key="3">
    <source>
        <dbReference type="ARBA" id="ARBA00022801"/>
    </source>
</evidence>
<dbReference type="GO" id="GO:0004519">
    <property type="term" value="F:endonuclease activity"/>
    <property type="evidence" value="ECO:0007669"/>
    <property type="project" value="UniProtKB-KW"/>
</dbReference>
<protein>
    <submittedName>
        <fullName evidence="5">Restriction endonuclease</fullName>
    </submittedName>
</protein>
<keyword evidence="6" id="KW-1185">Reference proteome</keyword>
<evidence type="ECO:0000259" key="4">
    <source>
        <dbReference type="SMART" id="SM00927"/>
    </source>
</evidence>
<keyword evidence="2 5" id="KW-0255">Endonuclease</keyword>
<dbReference type="CDD" id="cd22355">
    <property type="entry name" value="Sau3AI_C"/>
    <property type="match status" value="1"/>
</dbReference>
<organism evidence="5 6">
    <name type="scientific">Staphylococcus equorum</name>
    <dbReference type="NCBI Taxonomy" id="246432"/>
    <lineage>
        <taxon>Bacteria</taxon>
        <taxon>Bacillati</taxon>
        <taxon>Bacillota</taxon>
        <taxon>Bacilli</taxon>
        <taxon>Bacillales</taxon>
        <taxon>Staphylococcaceae</taxon>
        <taxon>Staphylococcus</taxon>
    </lineage>
</organism>
<comment type="caution">
    <text evidence="5">The sequence shown here is derived from an EMBL/GenBank/DDBJ whole genome shotgun (WGS) entry which is preliminary data.</text>
</comment>
<keyword evidence="1" id="KW-0540">Nuclease</keyword>